<dbReference type="Gene3D" id="3.10.450.70">
    <property type="entry name" value="Disulphide bond isomerase, DsbC/G, N-terminal"/>
    <property type="match status" value="1"/>
</dbReference>
<dbReference type="PANTHER" id="PTHR35272">
    <property type="entry name" value="THIOL:DISULFIDE INTERCHANGE PROTEIN DSBC-RELATED"/>
    <property type="match status" value="1"/>
</dbReference>
<dbReference type="Pfam" id="PF10411">
    <property type="entry name" value="DsbC_N"/>
    <property type="match status" value="1"/>
</dbReference>
<proteinExistence type="inferred from homology"/>
<dbReference type="Pfam" id="PF13098">
    <property type="entry name" value="Thioredoxin_2"/>
    <property type="match status" value="1"/>
</dbReference>
<evidence type="ECO:0000256" key="5">
    <source>
        <dbReference type="ARBA" id="ARBA00023157"/>
    </source>
</evidence>
<evidence type="ECO:0000256" key="7">
    <source>
        <dbReference type="RuleBase" id="RU364038"/>
    </source>
</evidence>
<evidence type="ECO:0000256" key="3">
    <source>
        <dbReference type="ARBA" id="ARBA00022729"/>
    </source>
</evidence>
<protein>
    <recommendedName>
        <fullName evidence="7">Thiol:disulfide interchange protein</fullName>
    </recommendedName>
</protein>
<evidence type="ECO:0000256" key="2">
    <source>
        <dbReference type="ARBA" id="ARBA00009813"/>
    </source>
</evidence>
<keyword evidence="5" id="KW-1015">Disulfide bond</keyword>
<evidence type="ECO:0000313" key="10">
    <source>
        <dbReference type="EMBL" id="MDP9898323.1"/>
    </source>
</evidence>
<dbReference type="InterPro" id="IPR051470">
    <property type="entry name" value="Thiol:disulfide_interchange"/>
</dbReference>
<comment type="similarity">
    <text evidence="2 7">Belongs to the thioredoxin family. DsbC subfamily.</text>
</comment>
<sequence length="242" mass="26584">MTFARTLLAAAFGATLIASFHAQAGEAEIRKNLAAQIPQFAKIDEISKSPVAGLYEVRINGTEIFYTDEQGNYLLQGSLIDVKARKDLTAARIEKLSEVAFDKLPVQDAFKIVRGNGKRKLAVFEDPNCGYCKQFERDLKNVDNVTIYLFLYPVLGPDSTVKARNIWCSKDKAKAWNDWMASEVRPDTAAASCDVTALQRNIDFGRKYNITGTPTLIFTNGTRTPGAIPAAQVEKQLAAAAS</sequence>
<dbReference type="PROSITE" id="PS00194">
    <property type="entry name" value="THIOREDOXIN_1"/>
    <property type="match status" value="1"/>
</dbReference>
<evidence type="ECO:0000259" key="8">
    <source>
        <dbReference type="Pfam" id="PF10411"/>
    </source>
</evidence>
<dbReference type="SUPFAM" id="SSF52833">
    <property type="entry name" value="Thioredoxin-like"/>
    <property type="match status" value="1"/>
</dbReference>
<dbReference type="Gene3D" id="3.40.30.10">
    <property type="entry name" value="Glutaredoxin"/>
    <property type="match status" value="1"/>
</dbReference>
<dbReference type="CDD" id="cd03020">
    <property type="entry name" value="DsbA_DsbC_DsbG"/>
    <property type="match status" value="1"/>
</dbReference>
<evidence type="ECO:0000259" key="9">
    <source>
        <dbReference type="Pfam" id="PF13098"/>
    </source>
</evidence>
<dbReference type="GO" id="GO:0003756">
    <property type="term" value="F:protein disulfide isomerase activity"/>
    <property type="evidence" value="ECO:0007669"/>
    <property type="project" value="UniProtKB-EC"/>
</dbReference>
<organism evidence="10 11">
    <name type="scientific">Variovorax ginsengisoli</name>
    <dbReference type="NCBI Taxonomy" id="363844"/>
    <lineage>
        <taxon>Bacteria</taxon>
        <taxon>Pseudomonadati</taxon>
        <taxon>Pseudomonadota</taxon>
        <taxon>Betaproteobacteria</taxon>
        <taxon>Burkholderiales</taxon>
        <taxon>Comamonadaceae</taxon>
        <taxon>Variovorax</taxon>
    </lineage>
</organism>
<keyword evidence="10" id="KW-0413">Isomerase</keyword>
<keyword evidence="4 7" id="KW-0574">Periplasm</keyword>
<accession>A0ABT9S359</accession>
<dbReference type="EMBL" id="JAUSRO010000002">
    <property type="protein sequence ID" value="MDP9898323.1"/>
    <property type="molecule type" value="Genomic_DNA"/>
</dbReference>
<dbReference type="InterPro" id="IPR036249">
    <property type="entry name" value="Thioredoxin-like_sf"/>
</dbReference>
<comment type="caution">
    <text evidence="10">The sequence shown here is derived from an EMBL/GenBank/DDBJ whole genome shotgun (WGS) entry which is preliminary data.</text>
</comment>
<keyword evidence="3 7" id="KW-0732">Signal</keyword>
<dbReference type="InterPro" id="IPR033954">
    <property type="entry name" value="DiS-bond_Isoase_DsbC/G"/>
</dbReference>
<evidence type="ECO:0000256" key="6">
    <source>
        <dbReference type="ARBA" id="ARBA00023284"/>
    </source>
</evidence>
<feature type="domain" description="Disulphide bond isomerase DsbC/G N-terminal" evidence="8">
    <location>
        <begin position="21"/>
        <end position="90"/>
    </location>
</feature>
<name>A0ABT9S359_9BURK</name>
<gene>
    <name evidence="10" type="ORF">J2W36_000558</name>
</gene>
<reference evidence="10 11" key="1">
    <citation type="submission" date="2023-07" db="EMBL/GenBank/DDBJ databases">
        <title>Sorghum-associated microbial communities from plants grown in Nebraska, USA.</title>
        <authorList>
            <person name="Schachtman D."/>
        </authorList>
    </citation>
    <scope>NUCLEOTIDE SEQUENCE [LARGE SCALE GENOMIC DNA]</scope>
    <source>
        <strain evidence="10 11">DS1607</strain>
    </source>
</reference>
<comment type="function">
    <text evidence="7">Required for disulfide bond formation in some periplasmic proteins. Acts by transferring its disulfide bond to other proteins and is reduced in the process.</text>
</comment>
<dbReference type="SUPFAM" id="SSF54423">
    <property type="entry name" value="DsbC/DsbG N-terminal domain-like"/>
    <property type="match status" value="1"/>
</dbReference>
<dbReference type="InterPro" id="IPR017937">
    <property type="entry name" value="Thioredoxin_CS"/>
</dbReference>
<feature type="domain" description="Thioredoxin-like fold" evidence="9">
    <location>
        <begin position="114"/>
        <end position="237"/>
    </location>
</feature>
<evidence type="ECO:0000313" key="11">
    <source>
        <dbReference type="Proteomes" id="UP001226867"/>
    </source>
</evidence>
<dbReference type="InterPro" id="IPR012336">
    <property type="entry name" value="Thioredoxin-like_fold"/>
</dbReference>
<dbReference type="InterPro" id="IPR009094">
    <property type="entry name" value="DiS-bond_isomerase_DsbC/G_N_sf"/>
</dbReference>
<dbReference type="InterPro" id="IPR018950">
    <property type="entry name" value="DiS-bond_isomerase_DsbC/G_N"/>
</dbReference>
<keyword evidence="6 7" id="KW-0676">Redox-active center</keyword>
<feature type="signal peptide" evidence="7">
    <location>
        <begin position="1"/>
        <end position="24"/>
    </location>
</feature>
<comment type="subcellular location">
    <subcellularLocation>
        <location evidence="1 7">Periplasm</location>
    </subcellularLocation>
</comment>
<dbReference type="PANTHER" id="PTHR35272:SF3">
    <property type="entry name" value="THIOL:DISULFIDE INTERCHANGE PROTEIN DSBC"/>
    <property type="match status" value="1"/>
</dbReference>
<dbReference type="Proteomes" id="UP001226867">
    <property type="component" value="Unassembled WGS sequence"/>
</dbReference>
<keyword evidence="11" id="KW-1185">Reference proteome</keyword>
<evidence type="ECO:0000256" key="4">
    <source>
        <dbReference type="ARBA" id="ARBA00022764"/>
    </source>
</evidence>
<evidence type="ECO:0000256" key="1">
    <source>
        <dbReference type="ARBA" id="ARBA00004418"/>
    </source>
</evidence>
<dbReference type="RefSeq" id="WP_307688145.1">
    <property type="nucleotide sequence ID" value="NZ_JAUSRO010000002.1"/>
</dbReference>
<feature type="chain" id="PRO_5044964953" description="Thiol:disulfide interchange protein" evidence="7">
    <location>
        <begin position="25"/>
        <end position="242"/>
    </location>
</feature>